<dbReference type="PANTHER" id="PTHR42724">
    <property type="entry name" value="TETRAACYLDISACCHARIDE 4'-KINASE"/>
    <property type="match status" value="1"/>
</dbReference>
<evidence type="ECO:0000256" key="9">
    <source>
        <dbReference type="ARBA" id="ARBA00023098"/>
    </source>
</evidence>
<dbReference type="GO" id="GO:0016020">
    <property type="term" value="C:membrane"/>
    <property type="evidence" value="ECO:0007669"/>
    <property type="project" value="GOC"/>
</dbReference>
<dbReference type="UniPathway" id="UPA00359">
    <property type="reaction ID" value="UER00482"/>
</dbReference>
<dbReference type="InterPro" id="IPR003758">
    <property type="entry name" value="LpxK"/>
</dbReference>
<dbReference type="AlphaFoldDB" id="A0A7S1XBW4"/>
<evidence type="ECO:0000256" key="6">
    <source>
        <dbReference type="ARBA" id="ARBA00022741"/>
    </source>
</evidence>
<gene>
    <name evidence="10" type="ORF">CCAE0312_LOCUS1254</name>
</gene>
<keyword evidence="7" id="KW-0418">Kinase</keyword>
<protein>
    <recommendedName>
        <fullName evidence="2">tetraacyldisaccharide 4'-kinase</fullName>
        <ecNumber evidence="2">2.7.1.130</ecNumber>
    </recommendedName>
</protein>
<evidence type="ECO:0000256" key="1">
    <source>
        <dbReference type="ARBA" id="ARBA00004870"/>
    </source>
</evidence>
<evidence type="ECO:0000256" key="8">
    <source>
        <dbReference type="ARBA" id="ARBA00022840"/>
    </source>
</evidence>
<dbReference type="GO" id="GO:0009245">
    <property type="term" value="P:lipid A biosynthetic process"/>
    <property type="evidence" value="ECO:0007669"/>
    <property type="project" value="UniProtKB-KW"/>
</dbReference>
<evidence type="ECO:0000256" key="5">
    <source>
        <dbReference type="ARBA" id="ARBA00022679"/>
    </source>
</evidence>
<proteinExistence type="predicted"/>
<keyword evidence="6" id="KW-0547">Nucleotide-binding</keyword>
<keyword evidence="8" id="KW-0067">ATP-binding</keyword>
<evidence type="ECO:0000256" key="3">
    <source>
        <dbReference type="ARBA" id="ARBA00022516"/>
    </source>
</evidence>
<keyword evidence="9" id="KW-0443">Lipid metabolism</keyword>
<keyword evidence="3" id="KW-0444">Lipid biosynthesis</keyword>
<dbReference type="Pfam" id="PF02606">
    <property type="entry name" value="LpxK"/>
    <property type="match status" value="1"/>
</dbReference>
<name>A0A7S1XBW4_9RHOD</name>
<dbReference type="PANTHER" id="PTHR42724:SF1">
    <property type="entry name" value="TETRAACYLDISACCHARIDE 4'-KINASE, MITOCHONDRIAL-RELATED"/>
    <property type="match status" value="1"/>
</dbReference>
<accession>A0A7S1XBW4</accession>
<keyword evidence="4" id="KW-0441">Lipid A biosynthesis</keyword>
<evidence type="ECO:0000256" key="4">
    <source>
        <dbReference type="ARBA" id="ARBA00022556"/>
    </source>
</evidence>
<comment type="pathway">
    <text evidence="1">Glycolipid biosynthesis; lipid IV(A) biosynthesis; lipid IV(A) from (3R)-3-hydroxytetradecanoyl-[acyl-carrier-protein] and UDP-N-acetyl-alpha-D-glucosamine: step 6/6.</text>
</comment>
<keyword evidence="5" id="KW-0808">Transferase</keyword>
<organism evidence="10">
    <name type="scientific">Compsopogon caeruleus</name>
    <dbReference type="NCBI Taxonomy" id="31354"/>
    <lineage>
        <taxon>Eukaryota</taxon>
        <taxon>Rhodophyta</taxon>
        <taxon>Compsopogonophyceae</taxon>
        <taxon>Compsopogonales</taxon>
        <taxon>Compsopogonaceae</taxon>
        <taxon>Compsopogon</taxon>
    </lineage>
</organism>
<evidence type="ECO:0000313" key="10">
    <source>
        <dbReference type="EMBL" id="CAD9225734.1"/>
    </source>
</evidence>
<reference evidence="10" key="1">
    <citation type="submission" date="2021-01" db="EMBL/GenBank/DDBJ databases">
        <authorList>
            <person name="Corre E."/>
            <person name="Pelletier E."/>
            <person name="Niang G."/>
            <person name="Scheremetjew M."/>
            <person name="Finn R."/>
            <person name="Kale V."/>
            <person name="Holt S."/>
            <person name="Cochrane G."/>
            <person name="Meng A."/>
            <person name="Brown T."/>
            <person name="Cohen L."/>
        </authorList>
    </citation>
    <scope>NUCLEOTIDE SEQUENCE</scope>
    <source>
        <strain evidence="10">SAG 36.94</strain>
    </source>
</reference>
<dbReference type="EC" id="2.7.1.130" evidence="2"/>
<dbReference type="GO" id="GO:0005524">
    <property type="term" value="F:ATP binding"/>
    <property type="evidence" value="ECO:0007669"/>
    <property type="project" value="UniProtKB-KW"/>
</dbReference>
<dbReference type="EMBL" id="HBGH01002320">
    <property type="protein sequence ID" value="CAD9225734.1"/>
    <property type="molecule type" value="Transcribed_RNA"/>
</dbReference>
<sequence>MMKQRLVSPILAVGRDRYRVGRQALQAQDQQAGVVVLLDDGHQHYSLHRDVNIVMVDAMDPFGPTGALIPAGTLRETPTLSLARADVVVVHNVNHITNRRARSICRMLRRARGLGPEIPILTSSFRPSSILACSGSNFESRPAQELSTRNVVSIAGTGNPHSFHRTAQQLVGRPLLRELSFPDHHRFSAPELERVLKGILPDSIVLTTEKDYFRDPHVLWQATTAVQCHLWVLRGQLESPSLFPTLEALLHARGISSYLDDATRRKH</sequence>
<evidence type="ECO:0000256" key="7">
    <source>
        <dbReference type="ARBA" id="ARBA00022777"/>
    </source>
</evidence>
<dbReference type="GO" id="GO:0009029">
    <property type="term" value="F:lipid-A 4'-kinase activity"/>
    <property type="evidence" value="ECO:0007669"/>
    <property type="project" value="UniProtKB-EC"/>
</dbReference>
<evidence type="ECO:0000256" key="2">
    <source>
        <dbReference type="ARBA" id="ARBA00012071"/>
    </source>
</evidence>